<reference evidence="2 3" key="1">
    <citation type="submission" date="2018-10" db="EMBL/GenBank/DDBJ databases">
        <title>Genome sequencing of Arthrobacter oryzae TNB02.</title>
        <authorList>
            <person name="Cho Y.-J."/>
            <person name="Cho A."/>
            <person name="Kim O.-S."/>
        </authorList>
    </citation>
    <scope>NUCLEOTIDE SEQUENCE [LARGE SCALE GENOMIC DNA]</scope>
    <source>
        <strain evidence="2 3">TNB02</strain>
    </source>
</reference>
<evidence type="ECO:0000313" key="2">
    <source>
        <dbReference type="EMBL" id="RNL60367.1"/>
    </source>
</evidence>
<dbReference type="OrthoDB" id="4950079at2"/>
<dbReference type="Proteomes" id="UP000273807">
    <property type="component" value="Unassembled WGS sequence"/>
</dbReference>
<dbReference type="SUPFAM" id="SSF46689">
    <property type="entry name" value="Homeodomain-like"/>
    <property type="match status" value="1"/>
</dbReference>
<sequence length="148" mass="16403">MDFVVPVRRSGRSHFTLEQKHAILDEYEKCLERGSRIAFCRAVGIGDNTVRLWVQQREAGELRSSIKQGNEDQRLNAGDKQQLKRVLKENEILKAKLARAEAAVDILGKASALLDAMAKSAAATDPVLEEPEPGRPEWLVPKSGKTSP</sequence>
<evidence type="ECO:0000313" key="3">
    <source>
        <dbReference type="Proteomes" id="UP000273807"/>
    </source>
</evidence>
<dbReference type="GO" id="GO:0006313">
    <property type="term" value="P:DNA transposition"/>
    <property type="evidence" value="ECO:0007669"/>
    <property type="project" value="InterPro"/>
</dbReference>
<dbReference type="GO" id="GO:0003677">
    <property type="term" value="F:DNA binding"/>
    <property type="evidence" value="ECO:0007669"/>
    <property type="project" value="InterPro"/>
</dbReference>
<name>A0A3N0CA83_9MICC</name>
<accession>A0A3N0CA83</accession>
<dbReference type="EMBL" id="RBED01000022">
    <property type="protein sequence ID" value="RNL60367.1"/>
    <property type="molecule type" value="Genomic_DNA"/>
</dbReference>
<proteinExistence type="predicted"/>
<dbReference type="InterPro" id="IPR002514">
    <property type="entry name" value="Transposase_8"/>
</dbReference>
<comment type="caution">
    <text evidence="2">The sequence shown here is derived from an EMBL/GenBank/DDBJ whole genome shotgun (WGS) entry which is preliminary data.</text>
</comment>
<evidence type="ECO:0000256" key="1">
    <source>
        <dbReference type="SAM" id="MobiDB-lite"/>
    </source>
</evidence>
<protein>
    <recommendedName>
        <fullName evidence="4">Transposase</fullName>
    </recommendedName>
</protein>
<evidence type="ECO:0008006" key="4">
    <source>
        <dbReference type="Google" id="ProtNLM"/>
    </source>
</evidence>
<keyword evidence="3" id="KW-1185">Reference proteome</keyword>
<dbReference type="AlphaFoldDB" id="A0A3N0CA83"/>
<dbReference type="Pfam" id="PF01527">
    <property type="entry name" value="HTH_Tnp_1"/>
    <property type="match status" value="1"/>
</dbReference>
<dbReference type="InterPro" id="IPR009057">
    <property type="entry name" value="Homeodomain-like_sf"/>
</dbReference>
<dbReference type="GO" id="GO:0004803">
    <property type="term" value="F:transposase activity"/>
    <property type="evidence" value="ECO:0007669"/>
    <property type="project" value="InterPro"/>
</dbReference>
<gene>
    <name evidence="2" type="ORF">D7003_01440</name>
</gene>
<feature type="region of interest" description="Disordered" evidence="1">
    <location>
        <begin position="121"/>
        <end position="148"/>
    </location>
</feature>
<organism evidence="2 3">
    <name type="scientific">Arthrobacter oryzae</name>
    <dbReference type="NCBI Taxonomy" id="409290"/>
    <lineage>
        <taxon>Bacteria</taxon>
        <taxon>Bacillati</taxon>
        <taxon>Actinomycetota</taxon>
        <taxon>Actinomycetes</taxon>
        <taxon>Micrococcales</taxon>
        <taxon>Micrococcaceae</taxon>
        <taxon>Arthrobacter</taxon>
    </lineage>
</organism>